<sequence>MHLDETKNGHSRDIALTTRAVELLKVMQRTSNQHCVFRLVSGTADTLFRKARDKVGISDLHFHDTRHEATTRLARKLDVLDLARMTGHKDTRSLMIDYNATATELASRLD</sequence>
<evidence type="ECO:0000259" key="2">
    <source>
        <dbReference type="Pfam" id="PF00589"/>
    </source>
</evidence>
<evidence type="ECO:0000313" key="4">
    <source>
        <dbReference type="Proteomes" id="UP001212189"/>
    </source>
</evidence>
<dbReference type="RefSeq" id="WP_269817698.1">
    <property type="nucleotide sequence ID" value="NZ_CP114976.1"/>
</dbReference>
<dbReference type="InterPro" id="IPR002104">
    <property type="entry name" value="Integrase_catalytic"/>
</dbReference>
<dbReference type="GO" id="GO:0003677">
    <property type="term" value="F:DNA binding"/>
    <property type="evidence" value="ECO:0007669"/>
    <property type="project" value="InterPro"/>
</dbReference>
<keyword evidence="1" id="KW-0233">DNA recombination</keyword>
<dbReference type="InterPro" id="IPR013762">
    <property type="entry name" value="Integrase-like_cat_sf"/>
</dbReference>
<gene>
    <name evidence="3" type="ORF">O6P33_10320</name>
</gene>
<proteinExistence type="predicted"/>
<dbReference type="GO" id="GO:0006310">
    <property type="term" value="P:DNA recombination"/>
    <property type="evidence" value="ECO:0007669"/>
    <property type="project" value="UniProtKB-KW"/>
</dbReference>
<dbReference type="Gene3D" id="1.10.443.10">
    <property type="entry name" value="Intergrase catalytic core"/>
    <property type="match status" value="1"/>
</dbReference>
<dbReference type="Pfam" id="PF00589">
    <property type="entry name" value="Phage_integrase"/>
    <property type="match status" value="1"/>
</dbReference>
<dbReference type="AlphaFoldDB" id="A0AAE9VMR8"/>
<keyword evidence="4" id="KW-1185">Reference proteome</keyword>
<evidence type="ECO:0000256" key="1">
    <source>
        <dbReference type="ARBA" id="ARBA00023172"/>
    </source>
</evidence>
<organism evidence="3 4">
    <name type="scientific">Denitrificimonas caeni</name>
    <dbReference type="NCBI Taxonomy" id="521720"/>
    <lineage>
        <taxon>Bacteria</taxon>
        <taxon>Pseudomonadati</taxon>
        <taxon>Pseudomonadota</taxon>
        <taxon>Gammaproteobacteria</taxon>
        <taxon>Pseudomonadales</taxon>
        <taxon>Pseudomonadaceae</taxon>
        <taxon>Denitrificimonas</taxon>
    </lineage>
</organism>
<dbReference type="EMBL" id="CP114976">
    <property type="protein sequence ID" value="WBE24754.1"/>
    <property type="molecule type" value="Genomic_DNA"/>
</dbReference>
<dbReference type="KEGG" id="dce:O6P33_10320"/>
<name>A0AAE9VMR8_9GAMM</name>
<protein>
    <submittedName>
        <fullName evidence="3">Tyrosine-type recombinase/integrase</fullName>
    </submittedName>
</protein>
<accession>A0AAE9VMR8</accession>
<dbReference type="GO" id="GO:0015074">
    <property type="term" value="P:DNA integration"/>
    <property type="evidence" value="ECO:0007669"/>
    <property type="project" value="InterPro"/>
</dbReference>
<dbReference type="SUPFAM" id="SSF56349">
    <property type="entry name" value="DNA breaking-rejoining enzymes"/>
    <property type="match status" value="1"/>
</dbReference>
<feature type="domain" description="Tyr recombinase" evidence="2">
    <location>
        <begin position="3"/>
        <end position="101"/>
    </location>
</feature>
<dbReference type="InterPro" id="IPR011010">
    <property type="entry name" value="DNA_brk_join_enz"/>
</dbReference>
<dbReference type="Proteomes" id="UP001212189">
    <property type="component" value="Chromosome"/>
</dbReference>
<reference evidence="3 4" key="1">
    <citation type="submission" date="2022-12" db="EMBL/GenBank/DDBJ databases">
        <title>Coexistence and Characterization of a Novel Tigecycline Resistance gene tet(X) variant and blaNDM-1 in a Pseudomonas caeni Isolate of Chicken Origin.</title>
        <authorList>
            <person name="Lu X."/>
            <person name="Zhang L."/>
            <person name="Li R."/>
            <person name="Wang Z."/>
        </authorList>
    </citation>
    <scope>NUCLEOTIDE SEQUENCE [LARGE SCALE GENOMIC DNA]</scope>
    <source>
        <strain evidence="3 4">CE14</strain>
    </source>
</reference>
<evidence type="ECO:0000313" key="3">
    <source>
        <dbReference type="EMBL" id="WBE24754.1"/>
    </source>
</evidence>